<gene>
    <name evidence="2" type="ORF">RQP53_05080</name>
</gene>
<keyword evidence="3" id="KW-1185">Reference proteome</keyword>
<proteinExistence type="predicted"/>
<protein>
    <recommendedName>
        <fullName evidence="4">Cytochrome c family protein</fullName>
    </recommendedName>
</protein>
<name>A0ABU3P7T7_9BURK</name>
<evidence type="ECO:0000256" key="1">
    <source>
        <dbReference type="SAM" id="SignalP"/>
    </source>
</evidence>
<keyword evidence="1" id="KW-0732">Signal</keyword>
<accession>A0ABU3P7T7</accession>
<dbReference type="EMBL" id="JAVXZY010000001">
    <property type="protein sequence ID" value="MDT8998641.1"/>
    <property type="molecule type" value="Genomic_DNA"/>
</dbReference>
<dbReference type="RefSeq" id="WP_315649078.1">
    <property type="nucleotide sequence ID" value="NZ_JAVXZY010000001.1"/>
</dbReference>
<feature type="signal peptide" evidence="1">
    <location>
        <begin position="1"/>
        <end position="34"/>
    </location>
</feature>
<comment type="caution">
    <text evidence="2">The sequence shown here is derived from an EMBL/GenBank/DDBJ whole genome shotgun (WGS) entry which is preliminary data.</text>
</comment>
<feature type="chain" id="PRO_5047415551" description="Cytochrome c family protein" evidence="1">
    <location>
        <begin position="35"/>
        <end position="440"/>
    </location>
</feature>
<organism evidence="2 3">
    <name type="scientific">Roseateles aquae</name>
    <dbReference type="NCBI Taxonomy" id="3077235"/>
    <lineage>
        <taxon>Bacteria</taxon>
        <taxon>Pseudomonadati</taxon>
        <taxon>Pseudomonadota</taxon>
        <taxon>Betaproteobacteria</taxon>
        <taxon>Burkholderiales</taxon>
        <taxon>Sphaerotilaceae</taxon>
        <taxon>Roseateles</taxon>
    </lineage>
</organism>
<evidence type="ECO:0008006" key="4">
    <source>
        <dbReference type="Google" id="ProtNLM"/>
    </source>
</evidence>
<sequence>MQDLNPSLAPIAAAWRSAAMPGAGLLLVAATALAASAAPAQPAGAASGAAAAALDCSPPKQPAGSQEETAWQLFVAAHCSVNTPAGKKLNWETWTEQTCWLQPGAPGCKSGEEKKRFSHAISLLATRGKLAHAAPASSATPQAAGGLPGCQAMTTASSQTPKSLLPFVPGNLSATPQFCEEVYVNAAEAAFVTAPPGGKPGVNLTTRTGQASYIAATGKPLDFPKEAVEVKADWIAASSLDAASFFNCSDKKPAGVYVQQIDGVCYALVGVHISSKLYPNWLWATFEPQSPLTNPNRCKPSLYSACNDAWGSNPPVSTGQPTAATKKLSDLMDRFGLAPEFRNYRLVGTQTQYDQPIASKGKLGNSFVEFNAQVLPQQASCITCHGYAAINVALNPPGSGNGGPIGKGPSIGKPVYPPVIPGSHWEPVDFSWMLGFMPGK</sequence>
<evidence type="ECO:0000313" key="3">
    <source>
        <dbReference type="Proteomes" id="UP001246372"/>
    </source>
</evidence>
<reference evidence="2" key="1">
    <citation type="submission" date="2023-09" db="EMBL/GenBank/DDBJ databases">
        <title>Paucibacter sp. APW11 Genome sequencing and assembly.</title>
        <authorList>
            <person name="Kim I."/>
        </authorList>
    </citation>
    <scope>NUCLEOTIDE SEQUENCE</scope>
    <source>
        <strain evidence="2">APW11</strain>
    </source>
</reference>
<dbReference type="Proteomes" id="UP001246372">
    <property type="component" value="Unassembled WGS sequence"/>
</dbReference>
<evidence type="ECO:0000313" key="2">
    <source>
        <dbReference type="EMBL" id="MDT8998641.1"/>
    </source>
</evidence>